<comment type="subcellular location">
    <subcellularLocation>
        <location evidence="1 6">Secreted</location>
        <location evidence="1 6">Cell wall</location>
    </subcellularLocation>
</comment>
<sequence length="124" mass="12210">MLARISTLVALTSSLFLFAAAAPGGHGNGGHGGNNQVSQCNDGSVVCCNQAQDAQALDKSFETLIQGIGANASNLQGLVGANCSPVNVMAGGTGGSCSGQQLCCQNNHNNGLVATGCNPFSIAA</sequence>
<feature type="signal peptide" evidence="6">
    <location>
        <begin position="1"/>
        <end position="21"/>
    </location>
</feature>
<comment type="caution">
    <text evidence="7">The sequence shown here is derived from an EMBL/GenBank/DDBJ whole genome shotgun (WGS) entry which is preliminary data.</text>
</comment>
<dbReference type="AlphaFoldDB" id="A0A4Q2D8E0"/>
<dbReference type="EMBL" id="SDEE01000508">
    <property type="protein sequence ID" value="RXW15800.1"/>
    <property type="molecule type" value="Genomic_DNA"/>
</dbReference>
<protein>
    <recommendedName>
        <fullName evidence="6">Hydrophobin</fullName>
    </recommendedName>
</protein>
<accession>A0A4Q2D8E0</accession>
<evidence type="ECO:0000256" key="1">
    <source>
        <dbReference type="ARBA" id="ARBA00004191"/>
    </source>
</evidence>
<keyword evidence="4 6" id="KW-0964">Secreted</keyword>
<dbReference type="STRING" id="2316362.A0A4Q2D8E0"/>
<evidence type="ECO:0000256" key="6">
    <source>
        <dbReference type="RuleBase" id="RU365009"/>
    </source>
</evidence>
<dbReference type="OrthoDB" id="4225815at2759"/>
<dbReference type="InterPro" id="IPR001338">
    <property type="entry name" value="Class_I_Hydrophobin"/>
</dbReference>
<dbReference type="GO" id="GO:0009277">
    <property type="term" value="C:fungal-type cell wall"/>
    <property type="evidence" value="ECO:0007669"/>
    <property type="project" value="InterPro"/>
</dbReference>
<evidence type="ECO:0000256" key="2">
    <source>
        <dbReference type="ARBA" id="ARBA00010446"/>
    </source>
</evidence>
<reference evidence="7 8" key="1">
    <citation type="submission" date="2019-01" db="EMBL/GenBank/DDBJ databases">
        <title>Draft genome sequence of Psathyrella aberdarensis IHI B618.</title>
        <authorList>
            <person name="Buettner E."/>
            <person name="Kellner H."/>
        </authorList>
    </citation>
    <scope>NUCLEOTIDE SEQUENCE [LARGE SCALE GENOMIC DNA]</scope>
    <source>
        <strain evidence="7 8">IHI B618</strain>
    </source>
</reference>
<proteinExistence type="inferred from homology"/>
<evidence type="ECO:0000256" key="3">
    <source>
        <dbReference type="ARBA" id="ARBA00022512"/>
    </source>
</evidence>
<dbReference type="GO" id="GO:0005199">
    <property type="term" value="F:structural constituent of cell wall"/>
    <property type="evidence" value="ECO:0007669"/>
    <property type="project" value="InterPro"/>
</dbReference>
<dbReference type="CDD" id="cd23507">
    <property type="entry name" value="hydrophobin_I"/>
    <property type="match status" value="1"/>
</dbReference>
<dbReference type="Proteomes" id="UP000290288">
    <property type="component" value="Unassembled WGS sequence"/>
</dbReference>
<evidence type="ECO:0000313" key="7">
    <source>
        <dbReference type="EMBL" id="RXW15800.1"/>
    </source>
</evidence>
<evidence type="ECO:0000256" key="5">
    <source>
        <dbReference type="ARBA" id="ARBA00023157"/>
    </source>
</evidence>
<evidence type="ECO:0000313" key="8">
    <source>
        <dbReference type="Proteomes" id="UP000290288"/>
    </source>
</evidence>
<dbReference type="Pfam" id="PF01185">
    <property type="entry name" value="Hydrophobin"/>
    <property type="match status" value="1"/>
</dbReference>
<comment type="similarity">
    <text evidence="2 6">Belongs to the fungal hydrophobin family.</text>
</comment>
<keyword evidence="3 6" id="KW-0134">Cell wall</keyword>
<evidence type="ECO:0000256" key="4">
    <source>
        <dbReference type="ARBA" id="ARBA00022525"/>
    </source>
</evidence>
<name>A0A4Q2D8E0_9AGAR</name>
<gene>
    <name evidence="7" type="ORF">EST38_g10048</name>
</gene>
<organism evidence="7 8">
    <name type="scientific">Candolleomyces aberdarensis</name>
    <dbReference type="NCBI Taxonomy" id="2316362"/>
    <lineage>
        <taxon>Eukaryota</taxon>
        <taxon>Fungi</taxon>
        <taxon>Dikarya</taxon>
        <taxon>Basidiomycota</taxon>
        <taxon>Agaricomycotina</taxon>
        <taxon>Agaricomycetes</taxon>
        <taxon>Agaricomycetidae</taxon>
        <taxon>Agaricales</taxon>
        <taxon>Agaricineae</taxon>
        <taxon>Psathyrellaceae</taxon>
        <taxon>Candolleomyces</taxon>
    </lineage>
</organism>
<dbReference type="SMART" id="SM00075">
    <property type="entry name" value="HYDRO"/>
    <property type="match status" value="1"/>
</dbReference>
<feature type="chain" id="PRO_5021040566" description="Hydrophobin" evidence="6">
    <location>
        <begin position="22"/>
        <end position="124"/>
    </location>
</feature>
<keyword evidence="6" id="KW-0732">Signal</keyword>
<keyword evidence="8" id="KW-1185">Reference proteome</keyword>
<keyword evidence="5 6" id="KW-1015">Disulfide bond</keyword>